<dbReference type="InterPro" id="IPR000540">
    <property type="entry name" value="Flag_MotA_CS"/>
</dbReference>
<keyword evidence="8" id="KW-0283">Flagellar rotation</keyword>
<sequence length="283" mass="30756">MLVLLGWLVVICSIGGGFILAGGELYALWHPHELLIIGGGAAGAFVVANTGHTARTALMWFGRLMMPSKVNKKYYMDILSLLFDLFAKSRREGMMSIEADYEEPTKSAIFSKYPSVLVNPQMTTFICDYLRLVTSGNMASHELDNLMDLEMDTLRHEQEAPAIGLARVADALPGFGIVAAVMGIVLSMAAIAEPPEVLGGKVAAALVGTFTGILLAYGIIGPASNAIENRVHQEMDVFQCIKACIVASQNGMPPQLAVEFGRKTIPTYYRPTFAELDKRVRNR</sequence>
<feature type="domain" description="MotA/TolQ/ExbB proton channel" evidence="14">
    <location>
        <begin position="136"/>
        <end position="238"/>
    </location>
</feature>
<evidence type="ECO:0000256" key="1">
    <source>
        <dbReference type="ARBA" id="ARBA00004429"/>
    </source>
</evidence>
<evidence type="ECO:0000256" key="4">
    <source>
        <dbReference type="ARBA" id="ARBA00022475"/>
    </source>
</evidence>
<keyword evidence="4" id="KW-1003">Cell membrane</keyword>
<feature type="transmembrane region" description="Helical" evidence="13">
    <location>
        <begin position="6"/>
        <end position="27"/>
    </location>
</feature>
<gene>
    <name evidence="16" type="primary">motA</name>
    <name evidence="16" type="ORF">GCM10007876_11030</name>
</gene>
<feature type="transmembrane region" description="Helical" evidence="13">
    <location>
        <begin position="171"/>
        <end position="192"/>
    </location>
</feature>
<keyword evidence="5" id="KW-0145">Chemotaxis</keyword>
<keyword evidence="3" id="KW-0813">Transport</keyword>
<dbReference type="PANTHER" id="PTHR30433">
    <property type="entry name" value="CHEMOTAXIS PROTEIN MOTA"/>
    <property type="match status" value="1"/>
</dbReference>
<organism evidence="16 17">
    <name type="scientific">Litoribrevibacter albus</name>
    <dbReference type="NCBI Taxonomy" id="1473156"/>
    <lineage>
        <taxon>Bacteria</taxon>
        <taxon>Pseudomonadati</taxon>
        <taxon>Pseudomonadota</taxon>
        <taxon>Gammaproteobacteria</taxon>
        <taxon>Oceanospirillales</taxon>
        <taxon>Oceanospirillaceae</taxon>
        <taxon>Litoribrevibacter</taxon>
    </lineage>
</organism>
<dbReference type="GO" id="GO:0005886">
    <property type="term" value="C:plasma membrane"/>
    <property type="evidence" value="ECO:0007669"/>
    <property type="project" value="UniProtKB-SubCell"/>
</dbReference>
<evidence type="ECO:0000256" key="3">
    <source>
        <dbReference type="ARBA" id="ARBA00022448"/>
    </source>
</evidence>
<keyword evidence="16" id="KW-0966">Cell projection</keyword>
<evidence type="ECO:0000256" key="10">
    <source>
        <dbReference type="ARBA" id="ARBA00022989"/>
    </source>
</evidence>
<evidence type="ECO:0000256" key="5">
    <source>
        <dbReference type="ARBA" id="ARBA00022500"/>
    </source>
</evidence>
<reference evidence="16" key="2">
    <citation type="submission" date="2023-01" db="EMBL/GenBank/DDBJ databases">
        <title>Draft genome sequence of Litoribrevibacter albus strain NBRC 110071.</title>
        <authorList>
            <person name="Sun Q."/>
            <person name="Mori K."/>
        </authorList>
    </citation>
    <scope>NUCLEOTIDE SEQUENCE</scope>
    <source>
        <strain evidence="16">NBRC 110071</strain>
    </source>
</reference>
<name>A0AA37W5L1_9GAMM</name>
<dbReference type="AlphaFoldDB" id="A0AA37W5L1"/>
<reference evidence="16" key="1">
    <citation type="journal article" date="2014" name="Int. J. Syst. Evol. Microbiol.">
        <title>Complete genome sequence of Corynebacterium casei LMG S-19264T (=DSM 44701T), isolated from a smear-ripened cheese.</title>
        <authorList>
            <consortium name="US DOE Joint Genome Institute (JGI-PGF)"/>
            <person name="Walter F."/>
            <person name="Albersmeier A."/>
            <person name="Kalinowski J."/>
            <person name="Ruckert C."/>
        </authorList>
    </citation>
    <scope>NUCLEOTIDE SEQUENCE</scope>
    <source>
        <strain evidence="16">NBRC 110071</strain>
    </source>
</reference>
<dbReference type="InterPro" id="IPR047055">
    <property type="entry name" value="MotA-like"/>
</dbReference>
<comment type="similarity">
    <text evidence="2">Belongs to the MotA family.</text>
</comment>
<dbReference type="GO" id="GO:0006935">
    <property type="term" value="P:chemotaxis"/>
    <property type="evidence" value="ECO:0007669"/>
    <property type="project" value="UniProtKB-KW"/>
</dbReference>
<keyword evidence="16" id="KW-0282">Flagellum</keyword>
<evidence type="ECO:0000256" key="7">
    <source>
        <dbReference type="ARBA" id="ARBA00022692"/>
    </source>
</evidence>
<dbReference type="InterPro" id="IPR022522">
    <property type="entry name" value="Flagellar_motor_stator_MotA"/>
</dbReference>
<evidence type="ECO:0000256" key="12">
    <source>
        <dbReference type="ARBA" id="ARBA00023136"/>
    </source>
</evidence>
<keyword evidence="16" id="KW-0969">Cilium</keyword>
<dbReference type="PANTHER" id="PTHR30433:SF4">
    <property type="entry name" value="MOTILITY PROTEIN A"/>
    <property type="match status" value="1"/>
</dbReference>
<keyword evidence="12 13" id="KW-0472">Membrane</keyword>
<dbReference type="RefSeq" id="WP_284379754.1">
    <property type="nucleotide sequence ID" value="NZ_BSNM01000006.1"/>
</dbReference>
<feature type="transmembrane region" description="Helical" evidence="13">
    <location>
        <begin position="198"/>
        <end position="220"/>
    </location>
</feature>
<keyword evidence="17" id="KW-1185">Reference proteome</keyword>
<dbReference type="NCBIfam" id="TIGR03818">
    <property type="entry name" value="MotA1"/>
    <property type="match status" value="1"/>
</dbReference>
<dbReference type="Pfam" id="PF20560">
    <property type="entry name" value="MotA_N"/>
    <property type="match status" value="1"/>
</dbReference>
<dbReference type="GO" id="GO:1902600">
    <property type="term" value="P:proton transmembrane transport"/>
    <property type="evidence" value="ECO:0007669"/>
    <property type="project" value="UniProtKB-KW"/>
</dbReference>
<keyword evidence="11" id="KW-0406">Ion transport</keyword>
<dbReference type="Pfam" id="PF01618">
    <property type="entry name" value="MotA_ExbB"/>
    <property type="match status" value="1"/>
</dbReference>
<dbReference type="InterPro" id="IPR002898">
    <property type="entry name" value="MotA_ExbB_proton_chnl"/>
</dbReference>
<keyword evidence="6" id="KW-0997">Cell inner membrane</keyword>
<evidence type="ECO:0000256" key="2">
    <source>
        <dbReference type="ARBA" id="ARBA00008038"/>
    </source>
</evidence>
<dbReference type="PROSITE" id="PS01307">
    <property type="entry name" value="MOTA"/>
    <property type="match status" value="1"/>
</dbReference>
<evidence type="ECO:0000256" key="6">
    <source>
        <dbReference type="ARBA" id="ARBA00022519"/>
    </source>
</evidence>
<protein>
    <submittedName>
        <fullName evidence="16">Flagellar motor protein MotA</fullName>
    </submittedName>
</protein>
<evidence type="ECO:0000256" key="8">
    <source>
        <dbReference type="ARBA" id="ARBA00022779"/>
    </source>
</evidence>
<comment type="caution">
    <text evidence="16">The sequence shown here is derived from an EMBL/GenBank/DDBJ whole genome shotgun (WGS) entry which is preliminary data.</text>
</comment>
<dbReference type="Proteomes" id="UP001161389">
    <property type="component" value="Unassembled WGS sequence"/>
</dbReference>
<dbReference type="GO" id="GO:0071978">
    <property type="term" value="P:bacterial-type flagellum-dependent swarming motility"/>
    <property type="evidence" value="ECO:0007669"/>
    <property type="project" value="InterPro"/>
</dbReference>
<evidence type="ECO:0000256" key="13">
    <source>
        <dbReference type="SAM" id="Phobius"/>
    </source>
</evidence>
<dbReference type="EMBL" id="BSNM01000006">
    <property type="protein sequence ID" value="GLQ30625.1"/>
    <property type="molecule type" value="Genomic_DNA"/>
</dbReference>
<feature type="transmembrane region" description="Helical" evidence="13">
    <location>
        <begin position="34"/>
        <end position="52"/>
    </location>
</feature>
<evidence type="ECO:0000313" key="16">
    <source>
        <dbReference type="EMBL" id="GLQ30625.1"/>
    </source>
</evidence>
<evidence type="ECO:0000259" key="15">
    <source>
        <dbReference type="Pfam" id="PF20560"/>
    </source>
</evidence>
<comment type="subcellular location">
    <subcellularLocation>
        <location evidence="1">Cell inner membrane</location>
        <topology evidence="1">Multi-pass membrane protein</topology>
    </subcellularLocation>
</comment>
<dbReference type="InterPro" id="IPR046786">
    <property type="entry name" value="MotA_N"/>
</dbReference>
<evidence type="ECO:0000256" key="9">
    <source>
        <dbReference type="ARBA" id="ARBA00022781"/>
    </source>
</evidence>
<proteinExistence type="inferred from homology"/>
<keyword evidence="9" id="KW-0375">Hydrogen ion transport</keyword>
<evidence type="ECO:0000256" key="11">
    <source>
        <dbReference type="ARBA" id="ARBA00023065"/>
    </source>
</evidence>
<evidence type="ECO:0000313" key="17">
    <source>
        <dbReference type="Proteomes" id="UP001161389"/>
    </source>
</evidence>
<keyword evidence="7 13" id="KW-0812">Transmembrane</keyword>
<feature type="domain" description="Motility protein A N-terminal" evidence="15">
    <location>
        <begin position="5"/>
        <end position="93"/>
    </location>
</feature>
<evidence type="ECO:0000259" key="14">
    <source>
        <dbReference type="Pfam" id="PF01618"/>
    </source>
</evidence>
<accession>A0AA37W5L1</accession>
<keyword evidence="10 13" id="KW-1133">Transmembrane helix</keyword>